<feature type="compositionally biased region" description="Polar residues" evidence="8">
    <location>
        <begin position="186"/>
        <end position="204"/>
    </location>
</feature>
<evidence type="ECO:0000256" key="4">
    <source>
        <dbReference type="ARBA" id="ARBA00022833"/>
    </source>
</evidence>
<dbReference type="SUPFAM" id="SSF57667">
    <property type="entry name" value="beta-beta-alpha zinc fingers"/>
    <property type="match status" value="1"/>
</dbReference>
<dbReference type="InterPro" id="IPR013087">
    <property type="entry name" value="Znf_C2H2_type"/>
</dbReference>
<dbReference type="PROSITE" id="PS00028">
    <property type="entry name" value="ZINC_FINGER_C2H2_1"/>
    <property type="match status" value="2"/>
</dbReference>
<dbReference type="InterPro" id="IPR044653">
    <property type="entry name" value="AZF1/2/3-like"/>
</dbReference>
<keyword evidence="11" id="KW-1185">Reference proteome</keyword>
<evidence type="ECO:0000256" key="3">
    <source>
        <dbReference type="ARBA" id="ARBA00022771"/>
    </source>
</evidence>
<dbReference type="GO" id="GO:0003700">
    <property type="term" value="F:DNA-binding transcription factor activity"/>
    <property type="evidence" value="ECO:0007669"/>
    <property type="project" value="InterPro"/>
</dbReference>
<evidence type="ECO:0000256" key="2">
    <source>
        <dbReference type="ARBA" id="ARBA00022737"/>
    </source>
</evidence>
<evidence type="ECO:0000256" key="5">
    <source>
        <dbReference type="ARBA" id="ARBA00023015"/>
    </source>
</evidence>
<feature type="compositionally biased region" description="Basic and acidic residues" evidence="8">
    <location>
        <begin position="221"/>
        <end position="230"/>
    </location>
</feature>
<evidence type="ECO:0000256" key="1">
    <source>
        <dbReference type="ARBA" id="ARBA00022723"/>
    </source>
</evidence>
<evidence type="ECO:0000313" key="11">
    <source>
        <dbReference type="Proteomes" id="UP001279734"/>
    </source>
</evidence>
<feature type="region of interest" description="Disordered" evidence="8">
    <location>
        <begin position="160"/>
        <end position="265"/>
    </location>
</feature>
<evidence type="ECO:0000256" key="6">
    <source>
        <dbReference type="ARBA" id="ARBA00023163"/>
    </source>
</evidence>
<evidence type="ECO:0000259" key="9">
    <source>
        <dbReference type="PROSITE" id="PS50157"/>
    </source>
</evidence>
<evidence type="ECO:0000256" key="8">
    <source>
        <dbReference type="SAM" id="MobiDB-lite"/>
    </source>
</evidence>
<feature type="domain" description="C2H2-type" evidence="9">
    <location>
        <begin position="147"/>
        <end position="169"/>
    </location>
</feature>
<organism evidence="10 11">
    <name type="scientific">Nepenthes gracilis</name>
    <name type="common">Slender pitcher plant</name>
    <dbReference type="NCBI Taxonomy" id="150966"/>
    <lineage>
        <taxon>Eukaryota</taxon>
        <taxon>Viridiplantae</taxon>
        <taxon>Streptophyta</taxon>
        <taxon>Embryophyta</taxon>
        <taxon>Tracheophyta</taxon>
        <taxon>Spermatophyta</taxon>
        <taxon>Magnoliopsida</taxon>
        <taxon>eudicotyledons</taxon>
        <taxon>Gunneridae</taxon>
        <taxon>Pentapetalae</taxon>
        <taxon>Caryophyllales</taxon>
        <taxon>Nepenthaceae</taxon>
        <taxon>Nepenthes</taxon>
    </lineage>
</organism>
<dbReference type="EMBL" id="BSYO01000004">
    <property type="protein sequence ID" value="GMH03104.1"/>
    <property type="molecule type" value="Genomic_DNA"/>
</dbReference>
<keyword evidence="3 7" id="KW-0863">Zinc-finger</keyword>
<dbReference type="PANTHER" id="PTHR45988:SF92">
    <property type="entry name" value="C2H2 TYPE ZINC FINGER TRANSCRIPTION FACTOR FAMILY-RELATED"/>
    <property type="match status" value="1"/>
</dbReference>
<dbReference type="InterPro" id="IPR036236">
    <property type="entry name" value="Znf_C2H2_sf"/>
</dbReference>
<dbReference type="PANTHER" id="PTHR45988">
    <property type="entry name" value="C2H2 TYPE ZINC FINGER TRANSCRIPTION FACTOR FAMILY-RELATED"/>
    <property type="match status" value="1"/>
</dbReference>
<keyword evidence="1" id="KW-0479">Metal-binding</keyword>
<dbReference type="AlphaFoldDB" id="A0AAD3XFQ8"/>
<dbReference type="Proteomes" id="UP001279734">
    <property type="component" value="Unassembled WGS sequence"/>
</dbReference>
<dbReference type="Gene3D" id="3.30.160.60">
    <property type="entry name" value="Classic Zinc Finger"/>
    <property type="match status" value="1"/>
</dbReference>
<feature type="compositionally biased region" description="Basic and acidic residues" evidence="8">
    <location>
        <begin position="12"/>
        <end position="31"/>
    </location>
</feature>
<dbReference type="GO" id="GO:0008270">
    <property type="term" value="F:zinc ion binding"/>
    <property type="evidence" value="ECO:0007669"/>
    <property type="project" value="UniProtKB-KW"/>
</dbReference>
<feature type="region of interest" description="Disordered" evidence="8">
    <location>
        <begin position="63"/>
        <end position="87"/>
    </location>
</feature>
<feature type="compositionally biased region" description="Low complexity" evidence="8">
    <location>
        <begin position="174"/>
        <end position="185"/>
    </location>
</feature>
<comment type="caution">
    <text evidence="10">The sequence shown here is derived from an EMBL/GenBank/DDBJ whole genome shotgun (WGS) entry which is preliminary data.</text>
</comment>
<dbReference type="GO" id="GO:0005634">
    <property type="term" value="C:nucleus"/>
    <property type="evidence" value="ECO:0007669"/>
    <property type="project" value="TreeGrafter"/>
</dbReference>
<sequence>MTLEALNSPREPTPEIHLTEDMDSHDSVEPWKKRKRSKRSRTESPTTEEEYLALCLLMLSGGRETASAGHDSHPAPPSPPPKPLLSPGSKLSYKCTVCDKAFHSYQALGGHKASHRNKPTFNSDNHPFAAAAPNTTTAALNPSGKPHVCSVCQKSFPTGQALGGHKRRHYDGGAANNSSVSASAAPGTSSSDGVPASSSITHSQGRQRDFDLNLPALPEPSPDRTVDFGRKSQLRSGDQEVESPHPSKKPSLFSRTHTVSSQIDV</sequence>
<proteinExistence type="predicted"/>
<keyword evidence="5" id="KW-0805">Transcription regulation</keyword>
<protein>
    <recommendedName>
        <fullName evidence="9">C2H2-type domain-containing protein</fullName>
    </recommendedName>
</protein>
<keyword evidence="4" id="KW-0862">Zinc</keyword>
<feature type="compositionally biased region" description="Pro residues" evidence="8">
    <location>
        <begin position="74"/>
        <end position="84"/>
    </location>
</feature>
<evidence type="ECO:0000313" key="10">
    <source>
        <dbReference type="EMBL" id="GMH03104.1"/>
    </source>
</evidence>
<name>A0AAD3XFQ8_NEPGR</name>
<feature type="region of interest" description="Disordered" evidence="8">
    <location>
        <begin position="1"/>
        <end position="48"/>
    </location>
</feature>
<dbReference type="SMART" id="SM00355">
    <property type="entry name" value="ZnF_C2H2"/>
    <property type="match status" value="2"/>
</dbReference>
<evidence type="ECO:0000256" key="7">
    <source>
        <dbReference type="PROSITE-ProRule" id="PRU00042"/>
    </source>
</evidence>
<reference evidence="10" key="1">
    <citation type="submission" date="2023-05" db="EMBL/GenBank/DDBJ databases">
        <title>Nepenthes gracilis genome sequencing.</title>
        <authorList>
            <person name="Fukushima K."/>
        </authorList>
    </citation>
    <scope>NUCLEOTIDE SEQUENCE</scope>
    <source>
        <strain evidence="10">SING2019-196</strain>
    </source>
</reference>
<keyword evidence="2" id="KW-0677">Repeat</keyword>
<feature type="compositionally biased region" description="Polar residues" evidence="8">
    <location>
        <begin position="253"/>
        <end position="265"/>
    </location>
</feature>
<dbReference type="PROSITE" id="PS50157">
    <property type="entry name" value="ZINC_FINGER_C2H2_2"/>
    <property type="match status" value="2"/>
</dbReference>
<dbReference type="Pfam" id="PF13912">
    <property type="entry name" value="zf-C2H2_6"/>
    <property type="match status" value="2"/>
</dbReference>
<keyword evidence="6" id="KW-0804">Transcription</keyword>
<gene>
    <name evidence="10" type="ORF">Nepgr_004943</name>
</gene>
<feature type="domain" description="C2H2-type" evidence="9">
    <location>
        <begin position="93"/>
        <end position="120"/>
    </location>
</feature>
<accession>A0AAD3XFQ8</accession>
<dbReference type="GO" id="GO:0000976">
    <property type="term" value="F:transcription cis-regulatory region binding"/>
    <property type="evidence" value="ECO:0007669"/>
    <property type="project" value="TreeGrafter"/>
</dbReference>